<dbReference type="PRINTS" id="PR00080">
    <property type="entry name" value="SDRFAMILY"/>
</dbReference>
<feature type="domain" description="Ketoreductase" evidence="2">
    <location>
        <begin position="8"/>
        <end position="183"/>
    </location>
</feature>
<evidence type="ECO:0000259" key="2">
    <source>
        <dbReference type="SMART" id="SM00822"/>
    </source>
</evidence>
<comment type="similarity">
    <text evidence="1">Belongs to the short-chain dehydrogenases/reductases (SDR) family.</text>
</comment>
<dbReference type="GeneID" id="66684455"/>
<dbReference type="Proteomes" id="UP000093748">
    <property type="component" value="Unassembled WGS sequence"/>
</dbReference>
<reference evidence="4" key="1">
    <citation type="submission" date="2016-06" db="EMBL/GenBank/DDBJ databases">
        <title>NZP2037 Pacbio-Illumina hybrid assembly.</title>
        <authorList>
            <person name="Ramsay J.P."/>
        </authorList>
    </citation>
    <scope>NUCLEOTIDE SEQUENCE [LARGE SCALE GENOMIC DNA]</scope>
    <source>
        <strain evidence="4">R7ANS::ICEMlSym2042</strain>
    </source>
</reference>
<sequence length="256" mass="27163">MTGRLKDKVALIIGSARGIGKGIALRFAEEGARLVLADSEAEAGQATADELGVPFIGTDISQMRDAEASVALALKRHGRLDIIVQNAGIYPWQLIENTSTDDWDRVMAVNLRGTFNATRAALVPMKAQRSGRMLYTSSITGPHVTSPGHGHYSATKAGINGFIRAAALEFSGYGITVNGVEPGNILTEAIQQHRGAAYIKNMEDSIPLGRLGSPRDVANAFLFLASDDAGYITGTTIVVDGGQLLPEGNDFRMVPP</sequence>
<name>A0A1A5I1S1_RHILI</name>
<gene>
    <name evidence="3" type="ORF">BAE39_20805</name>
</gene>
<dbReference type="PANTHER" id="PTHR42760">
    <property type="entry name" value="SHORT-CHAIN DEHYDROGENASES/REDUCTASES FAMILY MEMBER"/>
    <property type="match status" value="1"/>
</dbReference>
<dbReference type="OrthoDB" id="9780084at2"/>
<dbReference type="InterPro" id="IPR002347">
    <property type="entry name" value="SDR_fam"/>
</dbReference>
<dbReference type="PRINTS" id="PR00081">
    <property type="entry name" value="GDHRDH"/>
</dbReference>
<proteinExistence type="inferred from homology"/>
<evidence type="ECO:0000256" key="1">
    <source>
        <dbReference type="ARBA" id="ARBA00006484"/>
    </source>
</evidence>
<dbReference type="FunFam" id="3.40.50.720:FF:000084">
    <property type="entry name" value="Short-chain dehydrogenase reductase"/>
    <property type="match status" value="1"/>
</dbReference>
<evidence type="ECO:0000313" key="3">
    <source>
        <dbReference type="EMBL" id="OBP72960.1"/>
    </source>
</evidence>
<evidence type="ECO:0000313" key="4">
    <source>
        <dbReference type="Proteomes" id="UP000093748"/>
    </source>
</evidence>
<dbReference type="Pfam" id="PF13561">
    <property type="entry name" value="adh_short_C2"/>
    <property type="match status" value="1"/>
</dbReference>
<dbReference type="InterPro" id="IPR057326">
    <property type="entry name" value="KR_dom"/>
</dbReference>
<dbReference type="RefSeq" id="WP_010915720.1">
    <property type="nucleotide sequence ID" value="NZ_LZTH01000016.1"/>
</dbReference>
<dbReference type="PROSITE" id="PS00061">
    <property type="entry name" value="ADH_SHORT"/>
    <property type="match status" value="1"/>
</dbReference>
<accession>A0A1A5I1S1</accession>
<dbReference type="GO" id="GO:0016616">
    <property type="term" value="F:oxidoreductase activity, acting on the CH-OH group of donors, NAD or NADP as acceptor"/>
    <property type="evidence" value="ECO:0007669"/>
    <property type="project" value="TreeGrafter"/>
</dbReference>
<dbReference type="SUPFAM" id="SSF51735">
    <property type="entry name" value="NAD(P)-binding Rossmann-fold domains"/>
    <property type="match status" value="1"/>
</dbReference>
<protein>
    <submittedName>
        <fullName evidence="3">3-oxoacyl-[acyl-carrier-protein] reductase</fullName>
    </submittedName>
</protein>
<comment type="caution">
    <text evidence="3">The sequence shown here is derived from an EMBL/GenBank/DDBJ whole genome shotgun (WGS) entry which is preliminary data.</text>
</comment>
<dbReference type="PANTHER" id="PTHR42760:SF40">
    <property type="entry name" value="3-OXOACYL-[ACYL-CARRIER-PROTEIN] REDUCTASE, CHLOROPLASTIC"/>
    <property type="match status" value="1"/>
</dbReference>
<dbReference type="Gene3D" id="3.40.50.720">
    <property type="entry name" value="NAD(P)-binding Rossmann-like Domain"/>
    <property type="match status" value="1"/>
</dbReference>
<dbReference type="CDD" id="cd05233">
    <property type="entry name" value="SDR_c"/>
    <property type="match status" value="1"/>
</dbReference>
<dbReference type="GO" id="GO:0030497">
    <property type="term" value="P:fatty acid elongation"/>
    <property type="evidence" value="ECO:0007669"/>
    <property type="project" value="TreeGrafter"/>
</dbReference>
<dbReference type="AlphaFoldDB" id="A0A1A5I1S1"/>
<dbReference type="SMART" id="SM00822">
    <property type="entry name" value="PKS_KR"/>
    <property type="match status" value="1"/>
</dbReference>
<organism evidence="3 4">
    <name type="scientific">Rhizobium loti</name>
    <name type="common">Mesorhizobium loti</name>
    <dbReference type="NCBI Taxonomy" id="381"/>
    <lineage>
        <taxon>Bacteria</taxon>
        <taxon>Pseudomonadati</taxon>
        <taxon>Pseudomonadota</taxon>
        <taxon>Alphaproteobacteria</taxon>
        <taxon>Hyphomicrobiales</taxon>
        <taxon>Phyllobacteriaceae</taxon>
        <taxon>Mesorhizobium</taxon>
    </lineage>
</organism>
<dbReference type="EMBL" id="LZTJ01000031">
    <property type="protein sequence ID" value="OBP72960.1"/>
    <property type="molecule type" value="Genomic_DNA"/>
</dbReference>
<dbReference type="InterPro" id="IPR020904">
    <property type="entry name" value="Sc_DH/Rdtase_CS"/>
</dbReference>
<dbReference type="InterPro" id="IPR036291">
    <property type="entry name" value="NAD(P)-bd_dom_sf"/>
</dbReference>